<dbReference type="STRING" id="41997.RV16_GL000638"/>
<reference evidence="1 2" key="1">
    <citation type="submission" date="2013-03" db="EMBL/GenBank/DDBJ databases">
        <title>The Genome Sequence of Enterococcus saccharolyticus ATCC_43076 (Illumina only assembly).</title>
        <authorList>
            <consortium name="The Broad Institute Genomics Platform"/>
            <consortium name="The Broad Institute Genome Sequencing Center for Infectious Disease"/>
            <person name="Earl A."/>
            <person name="Russ C."/>
            <person name="Gilmore M."/>
            <person name="Surin D."/>
            <person name="Walker B."/>
            <person name="Young S."/>
            <person name="Zeng Q."/>
            <person name="Gargeya S."/>
            <person name="Fitzgerald M."/>
            <person name="Haas B."/>
            <person name="Abouelleil A."/>
            <person name="Allen A.W."/>
            <person name="Alvarado L."/>
            <person name="Arachchi H.M."/>
            <person name="Berlin A.M."/>
            <person name="Chapman S.B."/>
            <person name="Gainer-Dewar J."/>
            <person name="Goldberg J."/>
            <person name="Griggs A."/>
            <person name="Gujja S."/>
            <person name="Hansen M."/>
            <person name="Howarth C."/>
            <person name="Imamovic A."/>
            <person name="Ireland A."/>
            <person name="Larimer J."/>
            <person name="McCowan C."/>
            <person name="Murphy C."/>
            <person name="Pearson M."/>
            <person name="Poon T.W."/>
            <person name="Priest M."/>
            <person name="Roberts A."/>
            <person name="Saif S."/>
            <person name="Shea T."/>
            <person name="Sisk P."/>
            <person name="Sykes S."/>
            <person name="Wortman J."/>
            <person name="Nusbaum C."/>
            <person name="Birren B."/>
        </authorList>
    </citation>
    <scope>NUCLEOTIDE SEQUENCE [LARGE SCALE GENOMIC DNA]</scope>
    <source>
        <strain evidence="1 2">ATCC 43076</strain>
    </source>
</reference>
<dbReference type="eggNOG" id="ENOG5033ZA5">
    <property type="taxonomic scope" value="Bacteria"/>
</dbReference>
<accession>S0NJ67</accession>
<evidence type="ECO:0000313" key="2">
    <source>
        <dbReference type="Proteomes" id="UP000014136"/>
    </source>
</evidence>
<dbReference type="EMBL" id="AHYT01000008">
    <property type="protein sequence ID" value="EOT28203.1"/>
    <property type="molecule type" value="Genomic_DNA"/>
</dbReference>
<sequence>MKKKQLEKLKKQFRPSFEVARKMLFESLEKKTVEKYNLTTNVYIKPENKQEMAIELINDDATVNNYVITVPLDENFNIAVKRVQSQEKGFLDRFSSNLADEVASYWTPSAPVASEAVSEESVAEAEPTTTEGMTIATFKEQMEAFPKFKVEHTEEDIRVVEQTAKENRLLATISATEENQFVIESALERKYKLKLDVIPVIEAFAQTPLAHRS</sequence>
<dbReference type="OrthoDB" id="2183234at2"/>
<proteinExistence type="predicted"/>
<dbReference type="AlphaFoldDB" id="S0NJ67"/>
<comment type="caution">
    <text evidence="1">The sequence shown here is derived from an EMBL/GenBank/DDBJ whole genome shotgun (WGS) entry which is preliminary data.</text>
</comment>
<evidence type="ECO:0000313" key="1">
    <source>
        <dbReference type="EMBL" id="EOT28203.1"/>
    </source>
</evidence>
<keyword evidence="2" id="KW-1185">Reference proteome</keyword>
<dbReference type="Proteomes" id="UP000014136">
    <property type="component" value="Unassembled WGS sequence"/>
</dbReference>
<gene>
    <name evidence="1" type="ORF">OMQ_01715</name>
</gene>
<dbReference type="PATRIC" id="fig|1139996.3.peg.1704"/>
<dbReference type="HOGENOM" id="CLU_1183564_0_0_9"/>
<dbReference type="RefSeq" id="WP_016175504.1">
    <property type="nucleotide sequence ID" value="NZ_KE136389.1"/>
</dbReference>
<name>S0NJ67_9ENTE</name>
<protein>
    <submittedName>
        <fullName evidence="1">Uncharacterized protein</fullName>
    </submittedName>
</protein>
<organism evidence="1 2">
    <name type="scientific">Enterococcus saccharolyticus subsp. saccharolyticus ATCC 43076</name>
    <dbReference type="NCBI Taxonomy" id="1139996"/>
    <lineage>
        <taxon>Bacteria</taxon>
        <taxon>Bacillati</taxon>
        <taxon>Bacillota</taxon>
        <taxon>Bacilli</taxon>
        <taxon>Lactobacillales</taxon>
        <taxon>Enterococcaceae</taxon>
        <taxon>Enterococcus</taxon>
    </lineage>
</organism>